<evidence type="ECO:0000313" key="3">
    <source>
        <dbReference type="Proteomes" id="UP000575083"/>
    </source>
</evidence>
<evidence type="ECO:0000259" key="1">
    <source>
        <dbReference type="Pfam" id="PF14252"/>
    </source>
</evidence>
<dbReference type="PROSITE" id="PS00141">
    <property type="entry name" value="ASP_PROTEASE"/>
    <property type="match status" value="1"/>
</dbReference>
<evidence type="ECO:0000313" key="2">
    <source>
        <dbReference type="EMBL" id="MBB6564342.1"/>
    </source>
</evidence>
<dbReference type="GO" id="GO:0004190">
    <property type="term" value="F:aspartic-type endopeptidase activity"/>
    <property type="evidence" value="ECO:0007669"/>
    <property type="project" value="InterPro"/>
</dbReference>
<gene>
    <name evidence="2" type="ORF">HNP48_007069</name>
</gene>
<reference evidence="2 3" key="1">
    <citation type="submission" date="2020-08" db="EMBL/GenBank/DDBJ databases">
        <title>Functional genomics of gut bacteria from endangered species of beetles.</title>
        <authorList>
            <person name="Carlos-Shanley C."/>
        </authorList>
    </citation>
    <scope>NUCLEOTIDE SEQUENCE [LARGE SCALE GENOMIC DNA]</scope>
    <source>
        <strain evidence="2 3">S00198</strain>
    </source>
</reference>
<feature type="domain" description="DUF4347" evidence="1">
    <location>
        <begin position="14"/>
        <end position="163"/>
    </location>
</feature>
<dbReference type="InterPro" id="IPR025592">
    <property type="entry name" value="DUF4347"/>
</dbReference>
<dbReference type="InterPro" id="IPR001969">
    <property type="entry name" value="Aspartic_peptidase_AS"/>
</dbReference>
<sequence length="1898" mass="182270">MTTLQTDGTAAREIIFVDSRVQDAATLLKGFPPGAEVVVLKAGEDGLAQMAAALGERGDVDAVHVLAHGSEGQLWLGTTFLDAGNLAGHGDALAAIGRGITADGDLLVYACNLAQGEAGAQFVSTLAELTGADVAASDDRTGAGGDWDLEVTTGQVMATTVSEAAYDHALATITVTTGADAGAGSLRQAIASATTGDTITFAGGVTTVTLSSGQLVINKNLTIDGDLDNNGTPDVVVDANYTSRVISVTAGTVVLDGLSITHGFITGKGGNTAGDGPGLAGEDALGAGISNAGSLTITNSTVTNNRAAGGGGGGGHNDGKAGGGGAGGGGGGVAAIANGGDGGNNFVSATPGVVLPGNAGTLGAGGAGAGFGSYGGQGGSTAGGAGGVDGGGYYTAGGVGGTAAGAISIGGGGGGTGISAAGGKGGSAAGGIYNTGTLTILGSSITNNSGAGGGGGGGGLTGEGNGGAGGAGIGGIWNAGGTVLLDSGTNATLATGNAGGGGDGGLAAGGSSNGTNGAGVSAITTTGGGTQNLAYVPPPTLTSATYDAATGILSVTGAHMTTGDTIALNKITISGEGGLSHVLTSTNVTASSATAFSATLNATDQAAIHQFINKNGTTSTGGTAFNLAAADDWNTNVTAGNTADTTNALTASNVAAPTVTSATYNASTGVLAVTGTGFLKLNGATNDIDVSKLTFVGEGGAIRTLTTSSVEIANGTSFTVTLNAADQAAVNQIANKNGTISTGATTYNLAAAEDWAAGADSAVVVADLTGNGITVSNVAAPTITSATYNAATGTLVVTGTGFLKLNGATNDIDVSKLSFTGEGGLNRPLTSANVEITDGTTFSVTLNAADKAAINQIANKNGTSSTDNTTYNLAAAEDWAAGADAAVVVADTTGNGITVSNVAVPTITNATYDASTGTLVVTGTGFLKLNGATNDIDVSKLGITGQGGTTYPLTTGGVEISSDTQFTVVLSGTDQAGLRTLVTANGTQSSGGTTYNLVAGEDWAAGADAAVVVADLTGNGITVSNLVSPTLTSATYDAATGVLSVTATGMQAGDAIDATKLTLAGQGGSYLLTADTANTTATSATAFTLTLGATDRLAANGILNNNGTAAADTTVFNLAGATGWNSTVNAAADTTGNGVTVSNVTAPTITSATYDGATSTLTVTGTGLVKTVGATNDITVNKLTISGEGGSHALSTTADVEVTSATSFTLTLTGTDIAAVNALLNKNGASSAGGTTYNIAAADNWNSAITGGDIADTTGNGINVSNAAPGIASASYDASTGVLTVAALNIATNDAIDVTKLSVLGEGGVSFALTADTANVTASSATAFTVTLGATDKLTVNGLLNKAGTTAAGTTVFNLAADASWNTTRASGADTTGNAVTVSAVTAPTITSATYDGATSTLTVTGTGLVKTVGATNDITVNKLTISGEGGSHALSVTGNVEVIDATSFSITLTGADVGGVNSLLNKNGASSAGGTTYNIAAADNWNSAITGGNIEDLTGNGITVSNAAPSIQSATYDAATGTLTVSALNMVAGDTIAVSKLSVAGQGGSYDLTTTNTTATTATSFTVMLNATDKLAVNGILNKDGTASADGTTFNLGALASWNASRTSSADSTGNAVTVSNVTAPTITSATYDATTHTLAVTGTGLVKSIGATNDITVNKLSITGEGGSHLLSTTGNVEVIDATSFTVTLTGADIAAVQALFNKNGTSSTGGTTYNLAAADDWNSEVTGASIADATNAVTVSNVPLPAITSATYDAATGTLAVTGTGFSALAGAANDVLATKFTLTGEGGSTYALTASTANAEITSATGFTLTLGATDRAAVNQLLNKNGTSSTSTTTYNLAAAEDWAAGADAALVVADATNALTVSNVAVPTVTSATYDVGTGVLVVTGTGLLGKA</sequence>
<name>A0A7X0PLW3_9BURK</name>
<dbReference type="Proteomes" id="UP000575083">
    <property type="component" value="Unassembled WGS sequence"/>
</dbReference>
<dbReference type="RefSeq" id="WP_221480469.1">
    <property type="nucleotide sequence ID" value="NZ_JACHLK010000038.1"/>
</dbReference>
<protein>
    <recommendedName>
        <fullName evidence="1">DUF4347 domain-containing protein</fullName>
    </recommendedName>
</protein>
<comment type="caution">
    <text evidence="2">The sequence shown here is derived from an EMBL/GenBank/DDBJ whole genome shotgun (WGS) entry which is preliminary data.</text>
</comment>
<keyword evidence="3" id="KW-1185">Reference proteome</keyword>
<organism evidence="2 3">
    <name type="scientific">Acidovorax soli</name>
    <dbReference type="NCBI Taxonomy" id="592050"/>
    <lineage>
        <taxon>Bacteria</taxon>
        <taxon>Pseudomonadati</taxon>
        <taxon>Pseudomonadota</taxon>
        <taxon>Betaproteobacteria</taxon>
        <taxon>Burkholderiales</taxon>
        <taxon>Comamonadaceae</taxon>
        <taxon>Acidovorax</taxon>
    </lineage>
</organism>
<accession>A0A7X0PLW3</accession>
<dbReference type="InterPro" id="IPR006626">
    <property type="entry name" value="PbH1"/>
</dbReference>
<feature type="non-terminal residue" evidence="2">
    <location>
        <position position="1898"/>
    </location>
</feature>
<dbReference type="Pfam" id="PF14252">
    <property type="entry name" value="DUF4347"/>
    <property type="match status" value="1"/>
</dbReference>
<dbReference type="EMBL" id="JACHLK010000038">
    <property type="protein sequence ID" value="MBB6564342.1"/>
    <property type="molecule type" value="Genomic_DNA"/>
</dbReference>
<proteinExistence type="predicted"/>
<dbReference type="GO" id="GO:0006508">
    <property type="term" value="P:proteolysis"/>
    <property type="evidence" value="ECO:0007669"/>
    <property type="project" value="InterPro"/>
</dbReference>
<dbReference type="SMART" id="SM00710">
    <property type="entry name" value="PbH1"/>
    <property type="match status" value="8"/>
</dbReference>